<organism evidence="7 8">
    <name type="scientific">Comamonas jiangduensis</name>
    <dbReference type="NCBI Taxonomy" id="1194168"/>
    <lineage>
        <taxon>Bacteria</taxon>
        <taxon>Pseudomonadati</taxon>
        <taxon>Pseudomonadota</taxon>
        <taxon>Betaproteobacteria</taxon>
        <taxon>Burkholderiales</taxon>
        <taxon>Comamonadaceae</taxon>
        <taxon>Comamonas</taxon>
    </lineage>
</organism>
<protein>
    <recommendedName>
        <fullName evidence="5">3-methyl-2-oxobutanoate hydroxymethyltransferase</fullName>
        <ecNumber evidence="5">2.1.2.11</ecNumber>
    </recommendedName>
    <alternativeName>
        <fullName evidence="5">Ketopantoate hydroxymethyltransferase</fullName>
        <shortName evidence="5">KPHMT</shortName>
    </alternativeName>
</protein>
<keyword evidence="5" id="KW-0460">Magnesium</keyword>
<feature type="binding site" evidence="5">
    <location>
        <position position="147"/>
    </location>
    <ligand>
        <name>Mg(2+)</name>
        <dbReference type="ChEBI" id="CHEBI:18420"/>
    </ligand>
</feature>
<sequence length="298" mass="31313">MTSTHPTDTAAPSGTPYGTLPPASPMSGRKPVSLPRLAHMRAQGEKITMLTAYDATFAAVADAAGVDCVLVGDSLGMVCQGRRSTVGVSMTDMLYHTASVARGIHRSQGTIWVVADMPYGSYAESPEQAMRNACALMQAGAHMVKLEGGGWTAKTVEFLVARGVPVCAHLGLTPQTVYALGGYRVQGREEAEAQLLRLQSKELQEAGAAMLVLEMVPAALAASITQDLQHCHTIGIGAGNGTAGQVLVLHDMLGMNLGKMPKFVRNFMADAGSVKGAMQAYVQAVKDGTFPDNSVHAW</sequence>
<dbReference type="InterPro" id="IPR040442">
    <property type="entry name" value="Pyrv_kinase-like_dom_sf"/>
</dbReference>
<accession>A0ABV4IK56</accession>
<comment type="cofactor">
    <cofactor evidence="5">
        <name>Mg(2+)</name>
        <dbReference type="ChEBI" id="CHEBI:18420"/>
    </cofactor>
    <text evidence="5">Binds 1 Mg(2+) ion per subunit.</text>
</comment>
<keyword evidence="4 5" id="KW-0808">Transferase</keyword>
<dbReference type="EMBL" id="JBGJLR010000021">
    <property type="protein sequence ID" value="MEZ2740802.1"/>
    <property type="molecule type" value="Genomic_DNA"/>
</dbReference>
<dbReference type="PANTHER" id="PTHR20881">
    <property type="entry name" value="3-METHYL-2-OXOBUTANOATE HYDROXYMETHYLTRANSFERASE"/>
    <property type="match status" value="1"/>
</dbReference>
<comment type="subunit">
    <text evidence="2 5">Homodecamer; pentamer of dimers.</text>
</comment>
<feature type="binding site" evidence="5">
    <location>
        <position position="145"/>
    </location>
    <ligand>
        <name>3-methyl-2-oxobutanoate</name>
        <dbReference type="ChEBI" id="CHEBI:11851"/>
    </ligand>
</feature>
<dbReference type="InterPro" id="IPR003700">
    <property type="entry name" value="Pantoate_hydroxy_MeTrfase"/>
</dbReference>
<dbReference type="Proteomes" id="UP001567350">
    <property type="component" value="Unassembled WGS sequence"/>
</dbReference>
<dbReference type="SUPFAM" id="SSF51621">
    <property type="entry name" value="Phosphoenolpyruvate/pyruvate domain"/>
    <property type="match status" value="1"/>
</dbReference>
<evidence type="ECO:0000256" key="5">
    <source>
        <dbReference type="HAMAP-Rule" id="MF_00156"/>
    </source>
</evidence>
<comment type="subcellular location">
    <subcellularLocation>
        <location evidence="5">Cytoplasm</location>
    </subcellularLocation>
</comment>
<comment type="similarity">
    <text evidence="1 5">Belongs to the PanB family.</text>
</comment>
<feature type="binding site" evidence="5">
    <location>
        <position position="116"/>
    </location>
    <ligand>
        <name>3-methyl-2-oxobutanoate</name>
        <dbReference type="ChEBI" id="CHEBI:11851"/>
    </ligand>
</feature>
<feature type="binding site" evidence="5">
    <location>
        <position position="116"/>
    </location>
    <ligand>
        <name>Mg(2+)</name>
        <dbReference type="ChEBI" id="CHEBI:18420"/>
    </ligand>
</feature>
<comment type="caution">
    <text evidence="7">The sequence shown here is derived from an EMBL/GenBank/DDBJ whole genome shotgun (WGS) entry which is preliminary data.</text>
</comment>
<feature type="binding site" evidence="5">
    <location>
        <position position="73"/>
    </location>
    <ligand>
        <name>Mg(2+)</name>
        <dbReference type="ChEBI" id="CHEBI:18420"/>
    </ligand>
</feature>
<dbReference type="Gene3D" id="3.20.20.60">
    <property type="entry name" value="Phosphoenolpyruvate-binding domains"/>
    <property type="match status" value="1"/>
</dbReference>
<dbReference type="Pfam" id="PF02548">
    <property type="entry name" value="Pantoate_transf"/>
    <property type="match status" value="1"/>
</dbReference>
<feature type="binding site" evidence="5">
    <location>
        <begin position="73"/>
        <end position="74"/>
    </location>
    <ligand>
        <name>3-methyl-2-oxobutanoate</name>
        <dbReference type="ChEBI" id="CHEBI:11851"/>
    </ligand>
</feature>
<feature type="active site" description="Proton acceptor" evidence="5">
    <location>
        <position position="214"/>
    </location>
</feature>
<evidence type="ECO:0000256" key="6">
    <source>
        <dbReference type="SAM" id="MobiDB-lite"/>
    </source>
</evidence>
<evidence type="ECO:0000256" key="4">
    <source>
        <dbReference type="ARBA" id="ARBA00022679"/>
    </source>
</evidence>
<keyword evidence="5" id="KW-0963">Cytoplasm</keyword>
<dbReference type="NCBIfam" id="TIGR00222">
    <property type="entry name" value="panB"/>
    <property type="match status" value="1"/>
</dbReference>
<evidence type="ECO:0000256" key="3">
    <source>
        <dbReference type="ARBA" id="ARBA00022655"/>
    </source>
</evidence>
<dbReference type="NCBIfam" id="NF001452">
    <property type="entry name" value="PRK00311.1"/>
    <property type="match status" value="1"/>
</dbReference>
<keyword evidence="8" id="KW-1185">Reference proteome</keyword>
<evidence type="ECO:0000313" key="7">
    <source>
        <dbReference type="EMBL" id="MEZ2740802.1"/>
    </source>
</evidence>
<keyword evidence="3 5" id="KW-0566">Pantothenate biosynthesis</keyword>
<dbReference type="PIRSF" id="PIRSF000388">
    <property type="entry name" value="Pantoate_hydroxy_MeTrfase"/>
    <property type="match status" value="1"/>
</dbReference>
<evidence type="ECO:0000313" key="8">
    <source>
        <dbReference type="Proteomes" id="UP001567350"/>
    </source>
</evidence>
<comment type="pathway">
    <text evidence="5">Cofactor biosynthesis; (R)-pantothenate biosynthesis; (R)-pantoate from 3-methyl-2-oxobutanoate: step 1/2.</text>
</comment>
<gene>
    <name evidence="5 7" type="primary">panB</name>
    <name evidence="7" type="ORF">ACBP88_15345</name>
</gene>
<dbReference type="PANTHER" id="PTHR20881:SF0">
    <property type="entry name" value="3-METHYL-2-OXOBUTANOATE HYDROXYMETHYLTRANSFERASE"/>
    <property type="match status" value="1"/>
</dbReference>
<dbReference type="HAMAP" id="MF_00156">
    <property type="entry name" value="PanB"/>
    <property type="match status" value="1"/>
</dbReference>
<dbReference type="EC" id="2.1.2.11" evidence="5"/>
<dbReference type="CDD" id="cd06557">
    <property type="entry name" value="KPHMT-like"/>
    <property type="match status" value="1"/>
</dbReference>
<keyword evidence="5" id="KW-0479">Metal-binding</keyword>
<evidence type="ECO:0000256" key="1">
    <source>
        <dbReference type="ARBA" id="ARBA00008676"/>
    </source>
</evidence>
<comment type="function">
    <text evidence="5">Catalyzes the reversible reaction in which hydroxymethyl group from 5,10-methylenetetrahydrofolate is transferred onto alpha-ketoisovalerate to form ketopantoate.</text>
</comment>
<reference evidence="7 8" key="1">
    <citation type="submission" date="2024-08" db="EMBL/GenBank/DDBJ databases">
        <authorList>
            <person name="Feng Z."/>
            <person name="Ronholm J."/>
        </authorList>
    </citation>
    <scope>NUCLEOTIDE SEQUENCE [LARGE SCALE GENOMIC DNA]</scope>
    <source>
        <strain evidence="7 8">4-AB0-8</strain>
    </source>
</reference>
<feature type="compositionally biased region" description="Polar residues" evidence="6">
    <location>
        <begin position="1"/>
        <end position="12"/>
    </location>
</feature>
<feature type="region of interest" description="Disordered" evidence="6">
    <location>
        <begin position="1"/>
        <end position="32"/>
    </location>
</feature>
<dbReference type="GO" id="GO:0003864">
    <property type="term" value="F:3-methyl-2-oxobutanoate hydroxymethyltransferase activity"/>
    <property type="evidence" value="ECO:0007669"/>
    <property type="project" value="UniProtKB-EC"/>
</dbReference>
<name>A0ABV4IK56_9BURK</name>
<dbReference type="RefSeq" id="WP_370893894.1">
    <property type="nucleotide sequence ID" value="NZ_JBGJLR010000021.1"/>
</dbReference>
<comment type="catalytic activity">
    <reaction evidence="5">
        <text>(6R)-5,10-methylene-5,6,7,8-tetrahydrofolate + 3-methyl-2-oxobutanoate + H2O = 2-dehydropantoate + (6S)-5,6,7,8-tetrahydrofolate</text>
        <dbReference type="Rhea" id="RHEA:11824"/>
        <dbReference type="ChEBI" id="CHEBI:11561"/>
        <dbReference type="ChEBI" id="CHEBI:11851"/>
        <dbReference type="ChEBI" id="CHEBI:15377"/>
        <dbReference type="ChEBI" id="CHEBI:15636"/>
        <dbReference type="ChEBI" id="CHEBI:57453"/>
        <dbReference type="EC" id="2.1.2.11"/>
    </reaction>
</comment>
<proteinExistence type="inferred from homology"/>
<dbReference type="InterPro" id="IPR015813">
    <property type="entry name" value="Pyrv/PenolPyrv_kinase-like_dom"/>
</dbReference>
<evidence type="ECO:0000256" key="2">
    <source>
        <dbReference type="ARBA" id="ARBA00011424"/>
    </source>
</evidence>